<dbReference type="InterPro" id="IPR044528">
    <property type="entry name" value="POD-like_MBL-fold"/>
</dbReference>
<evidence type="ECO:0000313" key="4">
    <source>
        <dbReference type="Proteomes" id="UP000437736"/>
    </source>
</evidence>
<reference evidence="3 4" key="1">
    <citation type="submission" date="2019-11" db="EMBL/GenBank/DDBJ databases">
        <title>Acidiferrimicrobium australis gen. nov., sp. nov., an acidophilic and obligately heterotrophic, member of the Actinobacteria that catalyses dissimilatory oxido- reduction of iron isolated from metal-rich acidic water in Chile.</title>
        <authorList>
            <person name="Gonzalez D."/>
            <person name="Huber K."/>
            <person name="Hedrich S."/>
            <person name="Rojas-Villalobos C."/>
            <person name="Quatrini R."/>
            <person name="Dinamarca M.A."/>
            <person name="Schwarz A."/>
            <person name="Canales C."/>
            <person name="Nancucheo I."/>
        </authorList>
    </citation>
    <scope>NUCLEOTIDE SEQUENCE [LARGE SCALE GENOMIC DNA]</scope>
    <source>
        <strain evidence="3 4">USS-CCA1</strain>
    </source>
</reference>
<dbReference type="Gene3D" id="3.40.250.10">
    <property type="entry name" value="Rhodanese-like domain"/>
    <property type="match status" value="2"/>
</dbReference>
<comment type="caution">
    <text evidence="3">The sequence shown here is derived from an EMBL/GenBank/DDBJ whole genome shotgun (WGS) entry which is preliminary data.</text>
</comment>
<evidence type="ECO:0000256" key="1">
    <source>
        <dbReference type="ARBA" id="ARBA00022723"/>
    </source>
</evidence>
<dbReference type="Pfam" id="PF00581">
    <property type="entry name" value="Rhodanese"/>
    <property type="match status" value="1"/>
</dbReference>
<organism evidence="3 4">
    <name type="scientific">Acidiferrimicrobium australe</name>
    <dbReference type="NCBI Taxonomy" id="2664430"/>
    <lineage>
        <taxon>Bacteria</taxon>
        <taxon>Bacillati</taxon>
        <taxon>Actinomycetota</taxon>
        <taxon>Acidimicrobiia</taxon>
        <taxon>Acidimicrobiales</taxon>
        <taxon>Acidimicrobiaceae</taxon>
        <taxon>Acidiferrimicrobium</taxon>
    </lineage>
</organism>
<dbReference type="CDD" id="cd07724">
    <property type="entry name" value="POD-like_MBL-fold"/>
    <property type="match status" value="1"/>
</dbReference>
<gene>
    <name evidence="3" type="ORF">GHK86_04420</name>
</gene>
<evidence type="ECO:0000313" key="3">
    <source>
        <dbReference type="EMBL" id="MST31970.1"/>
    </source>
</evidence>
<dbReference type="Proteomes" id="UP000437736">
    <property type="component" value="Unassembled WGS sequence"/>
</dbReference>
<dbReference type="InterPro" id="IPR036873">
    <property type="entry name" value="Rhodanese-like_dom_sf"/>
</dbReference>
<evidence type="ECO:0000259" key="2">
    <source>
        <dbReference type="PROSITE" id="PS50206"/>
    </source>
</evidence>
<sequence>MYEIIAIDTPSLGDRSYLVHDGSTAIVIDPQRDIDRVLDLAEERGVHVAHVFETHIHNDYVSGGLALSGVTGAAYYVNGDDPVSFDREPVSDGDLIEVAPSLRVRVIATPGHTFTHLSYALEAGEEVVAVFTGGSLLFGSTGRPDLLGPDSTGVLARHQHASAHRLASDLPATAGVFPTHGFGSFCSASQSEGTESTIGAEKSANPALLMSEDEFVETLLAGLDAWPAYYAHMGSANASGPEAPDLSPPVLADAAELRRRIEAGEWVVDLRHRTAFASGHVAGSLNFGLDGSFATYLGWMIPWGTPVTLLGRTIEEVAEAQRELVRIGIDRPVAAATGDPGDWAGSEELHTYPQATFADLAGAAARAGVVVADVRRRLEWEEEHLAGAVHLPLHDLVARVAELPEGEVWVHCRSGYRASLAASVLARAGRRVVLVDDELPNADAAGLEVVRDVRLVA</sequence>
<dbReference type="InterPro" id="IPR001763">
    <property type="entry name" value="Rhodanese-like_dom"/>
</dbReference>
<dbReference type="InterPro" id="IPR051682">
    <property type="entry name" value="Mito_Persulfide_Diox"/>
</dbReference>
<protein>
    <submittedName>
        <fullName evidence="3">MBL fold metallo-hydrolase</fullName>
    </submittedName>
</protein>
<dbReference type="SMART" id="SM00849">
    <property type="entry name" value="Lactamase_B"/>
    <property type="match status" value="1"/>
</dbReference>
<accession>A0ABW9QR17</accession>
<dbReference type="SUPFAM" id="SSF56281">
    <property type="entry name" value="Metallo-hydrolase/oxidoreductase"/>
    <property type="match status" value="1"/>
</dbReference>
<dbReference type="Gene3D" id="3.60.15.10">
    <property type="entry name" value="Ribonuclease Z/Hydroxyacylglutathione hydrolase-like"/>
    <property type="match status" value="1"/>
</dbReference>
<dbReference type="PANTHER" id="PTHR43084">
    <property type="entry name" value="PERSULFIDE DIOXYGENASE ETHE1"/>
    <property type="match status" value="1"/>
</dbReference>
<keyword evidence="4" id="KW-1185">Reference proteome</keyword>
<feature type="domain" description="Rhodanese" evidence="2">
    <location>
        <begin position="365"/>
        <end position="451"/>
    </location>
</feature>
<dbReference type="PROSITE" id="PS50206">
    <property type="entry name" value="RHODANESE_3"/>
    <property type="match status" value="1"/>
</dbReference>
<dbReference type="SUPFAM" id="SSF52821">
    <property type="entry name" value="Rhodanese/Cell cycle control phosphatase"/>
    <property type="match status" value="2"/>
</dbReference>
<name>A0ABW9QR17_9ACTN</name>
<dbReference type="CDD" id="cd00158">
    <property type="entry name" value="RHOD"/>
    <property type="match status" value="1"/>
</dbReference>
<dbReference type="Pfam" id="PF00753">
    <property type="entry name" value="Lactamase_B"/>
    <property type="match status" value="1"/>
</dbReference>
<dbReference type="SMART" id="SM00450">
    <property type="entry name" value="RHOD"/>
    <property type="match status" value="1"/>
</dbReference>
<dbReference type="EMBL" id="WJHE01000185">
    <property type="protein sequence ID" value="MST31970.1"/>
    <property type="molecule type" value="Genomic_DNA"/>
</dbReference>
<proteinExistence type="predicted"/>
<dbReference type="InterPro" id="IPR036866">
    <property type="entry name" value="RibonucZ/Hydroxyglut_hydro"/>
</dbReference>
<keyword evidence="1" id="KW-0479">Metal-binding</keyword>
<dbReference type="InterPro" id="IPR001279">
    <property type="entry name" value="Metallo-B-lactamas"/>
</dbReference>
<dbReference type="PANTHER" id="PTHR43084:SF1">
    <property type="entry name" value="PERSULFIDE DIOXYGENASE ETHE1, MITOCHONDRIAL"/>
    <property type="match status" value="1"/>
</dbReference>